<sequence length="111" mass="12284">MYNKVVNGTPTTLRSVTTGVMSEKLMRFLDNRLAKIQSRWALAGYMILVMIPAATAIVLFAVLGKDFVEDIVQISLPNEFLAFAGALATLLVAGPFIRRDKELSSRDHNRS</sequence>
<reference evidence="2 3" key="1">
    <citation type="journal article" date="2013" name="Genome Announc.">
        <title>Draft Genome Sequence of the Moderately Halophilic Bacterium Marinobacter lipolyticus Strain SM19.</title>
        <authorList>
            <person name="Papke R.T."/>
            <person name="de la Haba R.R."/>
            <person name="Infante-Dominguez C."/>
            <person name="Perez D."/>
            <person name="Sanchez-Porro C."/>
            <person name="Lapierre P."/>
            <person name="Ventosa A."/>
        </authorList>
    </citation>
    <scope>NUCLEOTIDE SEQUENCE [LARGE SCALE GENOMIC DNA]</scope>
    <source>
        <strain evidence="2 3">SM19</strain>
    </source>
</reference>
<dbReference type="AlphaFoldDB" id="R8AW70"/>
<name>R8AW70_9GAMM</name>
<dbReference type="STRING" id="1318628.MARLIPOL_18138"/>
<evidence type="ECO:0000313" key="2">
    <source>
        <dbReference type="EMBL" id="EON90561.1"/>
    </source>
</evidence>
<feature type="transmembrane region" description="Helical" evidence="1">
    <location>
        <begin position="40"/>
        <end position="60"/>
    </location>
</feature>
<evidence type="ECO:0000256" key="1">
    <source>
        <dbReference type="SAM" id="Phobius"/>
    </source>
</evidence>
<dbReference type="HOGENOM" id="CLU_2155289_0_0_6"/>
<gene>
    <name evidence="2" type="ORF">MARLIPOL_18138</name>
</gene>
<keyword evidence="1" id="KW-0472">Membrane</keyword>
<proteinExistence type="predicted"/>
<accession>R8AW70</accession>
<protein>
    <submittedName>
        <fullName evidence="2">Uncharacterized protein</fullName>
    </submittedName>
</protein>
<evidence type="ECO:0000313" key="3">
    <source>
        <dbReference type="Proteomes" id="UP000016540"/>
    </source>
</evidence>
<keyword evidence="3" id="KW-1185">Reference proteome</keyword>
<keyword evidence="1" id="KW-0812">Transmembrane</keyword>
<keyword evidence="1" id="KW-1133">Transmembrane helix</keyword>
<feature type="transmembrane region" description="Helical" evidence="1">
    <location>
        <begin position="80"/>
        <end position="97"/>
    </location>
</feature>
<dbReference type="Proteomes" id="UP000016540">
    <property type="component" value="Unassembled WGS sequence"/>
</dbReference>
<dbReference type="EMBL" id="ASAD01000030">
    <property type="protein sequence ID" value="EON90561.1"/>
    <property type="molecule type" value="Genomic_DNA"/>
</dbReference>
<organism evidence="2 3">
    <name type="scientific">Marinobacter lipolyticus SM19</name>
    <dbReference type="NCBI Taxonomy" id="1318628"/>
    <lineage>
        <taxon>Bacteria</taxon>
        <taxon>Pseudomonadati</taxon>
        <taxon>Pseudomonadota</taxon>
        <taxon>Gammaproteobacteria</taxon>
        <taxon>Pseudomonadales</taxon>
        <taxon>Marinobacteraceae</taxon>
        <taxon>Marinobacter</taxon>
    </lineage>
</organism>
<comment type="caution">
    <text evidence="2">The sequence shown here is derived from an EMBL/GenBank/DDBJ whole genome shotgun (WGS) entry which is preliminary data.</text>
</comment>